<evidence type="ECO:0000313" key="2">
    <source>
        <dbReference type="EMBL" id="EAU29676.1"/>
    </source>
</evidence>
<name>Q0C9Z9_ASPTN</name>
<dbReference type="GeneID" id="4354535"/>
<feature type="compositionally biased region" description="Pro residues" evidence="1">
    <location>
        <begin position="162"/>
        <end position="172"/>
    </location>
</feature>
<dbReference type="AlphaFoldDB" id="Q0C9Z9"/>
<evidence type="ECO:0000256" key="1">
    <source>
        <dbReference type="SAM" id="MobiDB-lite"/>
    </source>
</evidence>
<dbReference type="HOGENOM" id="CLU_959690_0_0_1"/>
<organism evidence="2 3">
    <name type="scientific">Aspergillus terreus (strain NIH 2624 / FGSC A1156)</name>
    <dbReference type="NCBI Taxonomy" id="341663"/>
    <lineage>
        <taxon>Eukaryota</taxon>
        <taxon>Fungi</taxon>
        <taxon>Dikarya</taxon>
        <taxon>Ascomycota</taxon>
        <taxon>Pezizomycotina</taxon>
        <taxon>Eurotiomycetes</taxon>
        <taxon>Eurotiomycetidae</taxon>
        <taxon>Eurotiales</taxon>
        <taxon>Aspergillaceae</taxon>
        <taxon>Aspergillus</taxon>
        <taxon>Aspergillus subgen. Circumdati</taxon>
    </lineage>
</organism>
<dbReference type="RefSeq" id="XP_001218107.1">
    <property type="nucleotide sequence ID" value="XM_001218106.1"/>
</dbReference>
<sequence length="290" mass="30909">MLPRPLWPKTPTSGAGGPKSLTLGGPSAHPRPDPNVITPHAAHAARLTTPPKYARNAAKRRTVRTARRNTRRVEQDLLPPQEKDGTSVPDPARPADVPSRASLTAEHGAQAAAAAATGGAPGSSREVALTTNQMDLSLPVQTRARKRQRISTGSAIEEEPAENPPALSPPEPQDTEIEDRRENEPQGSHEAPDDSYETVSESTRVSTLSSTRSSARLQGKSPTPTAVEAAQRVRRRSQIPTPSSSAKTPAKRIVSSTKLPRVTIHRGQSTPARARDPTDPPDSSSVVDNQ</sequence>
<feature type="compositionally biased region" description="Basic residues" evidence="1">
    <location>
        <begin position="57"/>
        <end position="70"/>
    </location>
</feature>
<evidence type="ECO:0000313" key="3">
    <source>
        <dbReference type="Proteomes" id="UP000007963"/>
    </source>
</evidence>
<feature type="compositionally biased region" description="Low complexity" evidence="1">
    <location>
        <begin position="281"/>
        <end position="290"/>
    </location>
</feature>
<protein>
    <submittedName>
        <fullName evidence="2">Uncharacterized protein</fullName>
    </submittedName>
</protein>
<proteinExistence type="predicted"/>
<reference evidence="3" key="1">
    <citation type="submission" date="2005-09" db="EMBL/GenBank/DDBJ databases">
        <title>Annotation of the Aspergillus terreus NIH2624 genome.</title>
        <authorList>
            <person name="Birren B.W."/>
            <person name="Lander E.S."/>
            <person name="Galagan J.E."/>
            <person name="Nusbaum C."/>
            <person name="Devon K."/>
            <person name="Henn M."/>
            <person name="Ma L.-J."/>
            <person name="Jaffe D.B."/>
            <person name="Butler J."/>
            <person name="Alvarez P."/>
            <person name="Gnerre S."/>
            <person name="Grabherr M."/>
            <person name="Kleber M."/>
            <person name="Mauceli E.W."/>
            <person name="Brockman W."/>
            <person name="Rounsley S."/>
            <person name="Young S.K."/>
            <person name="LaButti K."/>
            <person name="Pushparaj V."/>
            <person name="DeCaprio D."/>
            <person name="Crawford M."/>
            <person name="Koehrsen M."/>
            <person name="Engels R."/>
            <person name="Montgomery P."/>
            <person name="Pearson M."/>
            <person name="Howarth C."/>
            <person name="Larson L."/>
            <person name="Luoma S."/>
            <person name="White J."/>
            <person name="Alvarado L."/>
            <person name="Kodira C.D."/>
            <person name="Zeng Q."/>
            <person name="Oleary S."/>
            <person name="Yandava C."/>
            <person name="Denning D.W."/>
            <person name="Nierman W.C."/>
            <person name="Milne T."/>
            <person name="Madden K."/>
        </authorList>
    </citation>
    <scope>NUCLEOTIDE SEQUENCE [LARGE SCALE GENOMIC DNA]</scope>
    <source>
        <strain evidence="3">NIH 2624 / FGSC A1156</strain>
    </source>
</reference>
<feature type="compositionally biased region" description="Basic and acidic residues" evidence="1">
    <location>
        <begin position="71"/>
        <end position="85"/>
    </location>
</feature>
<dbReference type="VEuPathDB" id="FungiDB:ATEG_09485"/>
<gene>
    <name evidence="2" type="ORF">ATEG_09485</name>
</gene>
<feature type="compositionally biased region" description="Polar residues" evidence="1">
    <location>
        <begin position="238"/>
        <end position="247"/>
    </location>
</feature>
<feature type="compositionally biased region" description="Low complexity" evidence="1">
    <location>
        <begin position="105"/>
        <end position="118"/>
    </location>
</feature>
<dbReference type="EMBL" id="CH476608">
    <property type="protein sequence ID" value="EAU29676.1"/>
    <property type="molecule type" value="Genomic_DNA"/>
</dbReference>
<feature type="compositionally biased region" description="Low complexity" evidence="1">
    <location>
        <begin position="197"/>
        <end position="214"/>
    </location>
</feature>
<dbReference type="Proteomes" id="UP000007963">
    <property type="component" value="Unassembled WGS sequence"/>
</dbReference>
<feature type="region of interest" description="Disordered" evidence="1">
    <location>
        <begin position="1"/>
        <end position="290"/>
    </location>
</feature>
<accession>Q0C9Z9</accession>